<evidence type="ECO:0000313" key="1">
    <source>
        <dbReference type="EMBL" id="ABK24154.1"/>
    </source>
</evidence>
<name>A9NU43_PICSI</name>
<sequence>MKTRNTSQKQKVKVTNSIRKLMQERMQNLKIIKNSLTCCKQGRQLASRIV</sequence>
<organism evidence="1">
    <name type="scientific">Picea sitchensis</name>
    <name type="common">Sitka spruce</name>
    <name type="synonym">Pinus sitchensis</name>
    <dbReference type="NCBI Taxonomy" id="3332"/>
    <lineage>
        <taxon>Eukaryota</taxon>
        <taxon>Viridiplantae</taxon>
        <taxon>Streptophyta</taxon>
        <taxon>Embryophyta</taxon>
        <taxon>Tracheophyta</taxon>
        <taxon>Spermatophyta</taxon>
        <taxon>Pinopsida</taxon>
        <taxon>Pinidae</taxon>
        <taxon>Conifers I</taxon>
        <taxon>Pinales</taxon>
        <taxon>Pinaceae</taxon>
        <taxon>Picea</taxon>
    </lineage>
</organism>
<dbReference type="EMBL" id="EF084845">
    <property type="protein sequence ID" value="ABK24154.1"/>
    <property type="molecule type" value="mRNA"/>
</dbReference>
<protein>
    <submittedName>
        <fullName evidence="1">Uncharacterized protein</fullName>
    </submittedName>
</protein>
<reference evidence="1" key="1">
    <citation type="journal article" date="2008" name="BMC Genomics">
        <title>A conifer genomics resource of 200,000 spruce (Picea spp.) ESTs and 6,464 high-quality, sequence-finished full-length cDNAs for Sitka spruce (Picea sitchensis).</title>
        <authorList>
            <person name="Ralph S.G."/>
            <person name="Chun H.J."/>
            <person name="Kolosova N."/>
            <person name="Cooper D."/>
            <person name="Oddy C."/>
            <person name="Ritland C.E."/>
            <person name="Kirkpatrick R."/>
            <person name="Moore R."/>
            <person name="Barber S."/>
            <person name="Holt R.A."/>
            <person name="Jones S.J."/>
            <person name="Marra M.A."/>
            <person name="Douglas C.J."/>
            <person name="Ritland K."/>
            <person name="Bohlmann J."/>
        </authorList>
    </citation>
    <scope>NUCLEOTIDE SEQUENCE</scope>
    <source>
        <tissue evidence="1">Bark</tissue>
    </source>
</reference>
<dbReference type="AlphaFoldDB" id="A9NU43"/>
<accession>A9NU43</accession>
<proteinExistence type="evidence at transcript level"/>